<evidence type="ECO:0000256" key="1">
    <source>
        <dbReference type="SAM" id="MobiDB-lite"/>
    </source>
</evidence>
<reference evidence="3 4" key="1">
    <citation type="submission" date="2019-03" db="EMBL/GenBank/DDBJ databases">
        <title>First draft genome of Liparis tanakae, snailfish: a comprehensive survey of snailfish specific genes.</title>
        <authorList>
            <person name="Kim W."/>
            <person name="Song I."/>
            <person name="Jeong J.-H."/>
            <person name="Kim D."/>
            <person name="Kim S."/>
            <person name="Ryu S."/>
            <person name="Song J.Y."/>
            <person name="Lee S.K."/>
        </authorList>
    </citation>
    <scope>NUCLEOTIDE SEQUENCE [LARGE SCALE GENOMIC DNA]</scope>
    <source>
        <tissue evidence="3">Muscle</tissue>
    </source>
</reference>
<name>A0A4Z2J1C8_9TELE</name>
<dbReference type="AlphaFoldDB" id="A0A4Z2J1C8"/>
<comment type="caution">
    <text evidence="3">The sequence shown here is derived from an EMBL/GenBank/DDBJ whole genome shotgun (WGS) entry which is preliminary data.</text>
</comment>
<feature type="region of interest" description="Disordered" evidence="1">
    <location>
        <begin position="150"/>
        <end position="177"/>
    </location>
</feature>
<gene>
    <name evidence="3" type="ORF">EYF80_006459</name>
</gene>
<keyword evidence="2" id="KW-0472">Membrane</keyword>
<dbReference type="Proteomes" id="UP000314294">
    <property type="component" value="Unassembled WGS sequence"/>
</dbReference>
<keyword evidence="2" id="KW-1133">Transmembrane helix</keyword>
<protein>
    <submittedName>
        <fullName evidence="3">Uncharacterized protein</fullName>
    </submittedName>
</protein>
<evidence type="ECO:0000313" key="4">
    <source>
        <dbReference type="Proteomes" id="UP000314294"/>
    </source>
</evidence>
<keyword evidence="4" id="KW-1185">Reference proteome</keyword>
<evidence type="ECO:0000313" key="3">
    <source>
        <dbReference type="EMBL" id="TNN83478.1"/>
    </source>
</evidence>
<sequence>MAGSPRRGATGLWVGRWVRVGVAYRVWLGWREGMGVVWLWLGRRWQWVVGQRMGVGVATLHGALLISRWFMVGFIVLAVEAAILFHGATSPTCVSPARRGVMTLAGCAVVGYRGSSGRRTLSLGRLRGKVAGGWGSALWSPRLSGHGLTDYRGVGRPQGVPQGSSCRPSGTSPEREP</sequence>
<dbReference type="EMBL" id="SRLO01000033">
    <property type="protein sequence ID" value="TNN83478.1"/>
    <property type="molecule type" value="Genomic_DNA"/>
</dbReference>
<feature type="compositionally biased region" description="Polar residues" evidence="1">
    <location>
        <begin position="161"/>
        <end position="177"/>
    </location>
</feature>
<feature type="transmembrane region" description="Helical" evidence="2">
    <location>
        <begin position="62"/>
        <end position="85"/>
    </location>
</feature>
<keyword evidence="2" id="KW-0812">Transmembrane</keyword>
<evidence type="ECO:0000256" key="2">
    <source>
        <dbReference type="SAM" id="Phobius"/>
    </source>
</evidence>
<proteinExistence type="predicted"/>
<feature type="transmembrane region" description="Helical" evidence="2">
    <location>
        <begin position="22"/>
        <end position="41"/>
    </location>
</feature>
<accession>A0A4Z2J1C8</accession>
<organism evidence="3 4">
    <name type="scientific">Liparis tanakae</name>
    <name type="common">Tanaka's snailfish</name>
    <dbReference type="NCBI Taxonomy" id="230148"/>
    <lineage>
        <taxon>Eukaryota</taxon>
        <taxon>Metazoa</taxon>
        <taxon>Chordata</taxon>
        <taxon>Craniata</taxon>
        <taxon>Vertebrata</taxon>
        <taxon>Euteleostomi</taxon>
        <taxon>Actinopterygii</taxon>
        <taxon>Neopterygii</taxon>
        <taxon>Teleostei</taxon>
        <taxon>Neoteleostei</taxon>
        <taxon>Acanthomorphata</taxon>
        <taxon>Eupercaria</taxon>
        <taxon>Perciformes</taxon>
        <taxon>Cottioidei</taxon>
        <taxon>Cottales</taxon>
        <taxon>Liparidae</taxon>
        <taxon>Liparis</taxon>
    </lineage>
</organism>